<gene>
    <name evidence="6" type="ORF">ACFS5J_04980</name>
</gene>
<dbReference type="PANTHER" id="PTHR12302">
    <property type="entry name" value="EBNA2 BINDING PROTEIN P100"/>
    <property type="match status" value="1"/>
</dbReference>
<evidence type="ECO:0000256" key="4">
    <source>
        <dbReference type="SAM" id="SignalP"/>
    </source>
</evidence>
<dbReference type="PANTHER" id="PTHR12302:SF3">
    <property type="entry name" value="SERINE_THREONINE-PROTEIN KINASE 31"/>
    <property type="match status" value="1"/>
</dbReference>
<dbReference type="InterPro" id="IPR016071">
    <property type="entry name" value="Staphylococal_nuclease_OB-fold"/>
</dbReference>
<keyword evidence="2" id="KW-0255">Endonuclease</keyword>
<dbReference type="InterPro" id="IPR035437">
    <property type="entry name" value="SNase_OB-fold_sf"/>
</dbReference>
<sequence length="155" mass="17844">MKRYLLLLLFAFTFTVNGQTYLSARVVAIKDGDTVVVLDSLRTQTTLRLAEVDCPEKSQAFGARAKEFTSDAIFNTTIEYVVIDIDRYGRAIAMVYYGADRKYLSAEIIRAGMGWHYKRYSNSEELAQLEEEARAARRGLWIDDNPIPPYEWRKN</sequence>
<dbReference type="InterPro" id="IPR002071">
    <property type="entry name" value="Thermonucl_AS"/>
</dbReference>
<evidence type="ECO:0000313" key="7">
    <source>
        <dbReference type="Proteomes" id="UP001597534"/>
    </source>
</evidence>
<keyword evidence="1" id="KW-0540">Nuclease</keyword>
<feature type="domain" description="TNase-like" evidence="5">
    <location>
        <begin position="20"/>
        <end position="143"/>
    </location>
</feature>
<keyword evidence="7" id="KW-1185">Reference proteome</keyword>
<proteinExistence type="predicted"/>
<dbReference type="SMART" id="SM00318">
    <property type="entry name" value="SNc"/>
    <property type="match status" value="1"/>
</dbReference>
<feature type="chain" id="PRO_5045655412" evidence="4">
    <location>
        <begin position="19"/>
        <end position="155"/>
    </location>
</feature>
<dbReference type="PROSITE" id="PS01123">
    <property type="entry name" value="TNASE_1"/>
    <property type="match status" value="1"/>
</dbReference>
<evidence type="ECO:0000256" key="2">
    <source>
        <dbReference type="ARBA" id="ARBA00022759"/>
    </source>
</evidence>
<name>A0ABW5YJZ9_9FLAO</name>
<evidence type="ECO:0000256" key="1">
    <source>
        <dbReference type="ARBA" id="ARBA00022722"/>
    </source>
</evidence>
<organism evidence="6 7">
    <name type="scientific">Flavobacterium chuncheonense</name>
    <dbReference type="NCBI Taxonomy" id="2026653"/>
    <lineage>
        <taxon>Bacteria</taxon>
        <taxon>Pseudomonadati</taxon>
        <taxon>Bacteroidota</taxon>
        <taxon>Flavobacteriia</taxon>
        <taxon>Flavobacteriales</taxon>
        <taxon>Flavobacteriaceae</taxon>
        <taxon>Flavobacterium</taxon>
    </lineage>
</organism>
<keyword evidence="3" id="KW-0378">Hydrolase</keyword>
<reference evidence="7" key="1">
    <citation type="journal article" date="2019" name="Int. J. Syst. Evol. Microbiol.">
        <title>The Global Catalogue of Microorganisms (GCM) 10K type strain sequencing project: providing services to taxonomists for standard genome sequencing and annotation.</title>
        <authorList>
            <consortium name="The Broad Institute Genomics Platform"/>
            <consortium name="The Broad Institute Genome Sequencing Center for Infectious Disease"/>
            <person name="Wu L."/>
            <person name="Ma J."/>
        </authorList>
    </citation>
    <scope>NUCLEOTIDE SEQUENCE [LARGE SCALE GENOMIC DNA]</scope>
    <source>
        <strain evidence="7">KCTC 22671</strain>
    </source>
</reference>
<dbReference type="SUPFAM" id="SSF50199">
    <property type="entry name" value="Staphylococcal nuclease"/>
    <property type="match status" value="1"/>
</dbReference>
<evidence type="ECO:0000259" key="5">
    <source>
        <dbReference type="PROSITE" id="PS50830"/>
    </source>
</evidence>
<accession>A0ABW5YJZ9</accession>
<dbReference type="Pfam" id="PF00565">
    <property type="entry name" value="SNase"/>
    <property type="match status" value="1"/>
</dbReference>
<dbReference type="PROSITE" id="PS50830">
    <property type="entry name" value="TNASE_3"/>
    <property type="match status" value="1"/>
</dbReference>
<protein>
    <submittedName>
        <fullName evidence="6">Thermonuclease family protein</fullName>
    </submittedName>
</protein>
<keyword evidence="4" id="KW-0732">Signal</keyword>
<dbReference type="Gene3D" id="2.40.50.90">
    <property type="match status" value="1"/>
</dbReference>
<dbReference type="EMBL" id="JBHUPC010000012">
    <property type="protein sequence ID" value="MFD2891364.1"/>
    <property type="molecule type" value="Genomic_DNA"/>
</dbReference>
<dbReference type="Proteomes" id="UP001597534">
    <property type="component" value="Unassembled WGS sequence"/>
</dbReference>
<evidence type="ECO:0000256" key="3">
    <source>
        <dbReference type="ARBA" id="ARBA00022801"/>
    </source>
</evidence>
<feature type="signal peptide" evidence="4">
    <location>
        <begin position="1"/>
        <end position="18"/>
    </location>
</feature>
<dbReference type="RefSeq" id="WP_379810939.1">
    <property type="nucleotide sequence ID" value="NZ_JBHUPC010000012.1"/>
</dbReference>
<comment type="caution">
    <text evidence="6">The sequence shown here is derived from an EMBL/GenBank/DDBJ whole genome shotgun (WGS) entry which is preliminary data.</text>
</comment>
<evidence type="ECO:0000313" key="6">
    <source>
        <dbReference type="EMBL" id="MFD2891364.1"/>
    </source>
</evidence>